<protein>
    <recommendedName>
        <fullName evidence="4">ATP-dependent RNA helicase</fullName>
        <ecNumber evidence="4">3.6.4.13</ecNumber>
    </recommendedName>
</protein>
<dbReference type="InterPro" id="IPR027417">
    <property type="entry name" value="P-loop_NTPase"/>
</dbReference>
<comment type="caution">
    <text evidence="6">The sequence shown here is derived from an EMBL/GenBank/DDBJ whole genome shotgun (WGS) entry which is preliminary data.</text>
</comment>
<feature type="domain" description="Helicase ATP-binding" evidence="5">
    <location>
        <begin position="41"/>
        <end position="196"/>
    </location>
</feature>
<keyword evidence="4" id="KW-0694">RNA-binding</keyword>
<keyword evidence="4 6" id="KW-0347">Helicase</keyword>
<dbReference type="AlphaFoldDB" id="A0A6A2Z9S4"/>
<dbReference type="Proteomes" id="UP000436088">
    <property type="component" value="Unassembled WGS sequence"/>
</dbReference>
<evidence type="ECO:0000259" key="5">
    <source>
        <dbReference type="PROSITE" id="PS51192"/>
    </source>
</evidence>
<dbReference type="EC" id="3.6.4.13" evidence="4"/>
<evidence type="ECO:0000256" key="4">
    <source>
        <dbReference type="RuleBase" id="RU365068"/>
    </source>
</evidence>
<comment type="domain">
    <text evidence="4">The Q motif is unique to and characteristic of the DEAD box family of RNA helicases and controls ATP binding and hydrolysis.</text>
</comment>
<keyword evidence="1 4" id="KW-0547">Nucleotide-binding</keyword>
<comment type="catalytic activity">
    <reaction evidence="4">
        <text>ATP + H2O = ADP + phosphate + H(+)</text>
        <dbReference type="Rhea" id="RHEA:13065"/>
        <dbReference type="ChEBI" id="CHEBI:15377"/>
        <dbReference type="ChEBI" id="CHEBI:15378"/>
        <dbReference type="ChEBI" id="CHEBI:30616"/>
        <dbReference type="ChEBI" id="CHEBI:43474"/>
        <dbReference type="ChEBI" id="CHEBI:456216"/>
        <dbReference type="EC" id="3.6.4.13"/>
    </reaction>
</comment>
<dbReference type="InterPro" id="IPR011545">
    <property type="entry name" value="DEAD/DEAH_box_helicase_dom"/>
</dbReference>
<gene>
    <name evidence="6" type="ORF">F3Y22_tig00110959pilonHSYRG00032</name>
</gene>
<evidence type="ECO:0000256" key="2">
    <source>
        <dbReference type="ARBA" id="ARBA00022801"/>
    </source>
</evidence>
<dbReference type="SUPFAM" id="SSF52540">
    <property type="entry name" value="P-loop containing nucleoside triphosphate hydrolases"/>
    <property type="match status" value="1"/>
</dbReference>
<dbReference type="GO" id="GO:0016787">
    <property type="term" value="F:hydrolase activity"/>
    <property type="evidence" value="ECO:0007669"/>
    <property type="project" value="UniProtKB-KW"/>
</dbReference>
<comment type="similarity">
    <text evidence="4">Belongs to the DEAD box helicase family.</text>
</comment>
<keyword evidence="7" id="KW-1185">Reference proteome</keyword>
<dbReference type="PROSITE" id="PS51192">
    <property type="entry name" value="HELICASE_ATP_BIND_1"/>
    <property type="match status" value="1"/>
</dbReference>
<dbReference type="InterPro" id="IPR014001">
    <property type="entry name" value="Helicase_ATP-bd"/>
</dbReference>
<dbReference type="Pfam" id="PF00270">
    <property type="entry name" value="DEAD"/>
    <property type="match status" value="1"/>
</dbReference>
<keyword evidence="3 4" id="KW-0067">ATP-binding</keyword>
<sequence>MNYLLCFFFGHLDPPFRKFKEVFGAISPAVGLSVGLAVGQSSIADEIAELIKRPKPEAGMCYDPEDVTLELQSSVDILVATPGRLMDHINSTNGFTLEHLCYLVVDETDRLLRESYQSWLPTVLQLTQSNDESLFPLANSFISSTFGSLKTIRKFGVERGFKGKSRPRLVKMVLSAILTQDPSKLAQLNLHHPLLMTTGKRRYQLPAKLESYKLTLKSFREGKVQVLVYSDAMTRGMDVEGVKRFKKTLLKAVNDSVPSSSIESLRNAYNSGNFLALLLVHGCNIFEVVPLVEVEKSRQNKCLAATIVEV</sequence>
<dbReference type="GO" id="GO:0005524">
    <property type="term" value="F:ATP binding"/>
    <property type="evidence" value="ECO:0007669"/>
    <property type="project" value="UniProtKB-UniRule"/>
</dbReference>
<evidence type="ECO:0000256" key="1">
    <source>
        <dbReference type="ARBA" id="ARBA00022741"/>
    </source>
</evidence>
<dbReference type="GO" id="GO:0003723">
    <property type="term" value="F:RNA binding"/>
    <property type="evidence" value="ECO:0007669"/>
    <property type="project" value="UniProtKB-UniRule"/>
</dbReference>
<reference evidence="6" key="1">
    <citation type="submission" date="2019-09" db="EMBL/GenBank/DDBJ databases">
        <title>Draft genome information of white flower Hibiscus syriacus.</title>
        <authorList>
            <person name="Kim Y.-M."/>
        </authorList>
    </citation>
    <scope>NUCLEOTIDE SEQUENCE [LARGE SCALE GENOMIC DNA]</scope>
    <source>
        <strain evidence="6">YM2019G1</strain>
    </source>
</reference>
<name>A0A6A2Z9S4_HIBSY</name>
<evidence type="ECO:0000256" key="3">
    <source>
        <dbReference type="ARBA" id="ARBA00022840"/>
    </source>
</evidence>
<comment type="function">
    <text evidence="4">RNA helicase.</text>
</comment>
<organism evidence="6 7">
    <name type="scientific">Hibiscus syriacus</name>
    <name type="common">Rose of Sharon</name>
    <dbReference type="NCBI Taxonomy" id="106335"/>
    <lineage>
        <taxon>Eukaryota</taxon>
        <taxon>Viridiplantae</taxon>
        <taxon>Streptophyta</taxon>
        <taxon>Embryophyta</taxon>
        <taxon>Tracheophyta</taxon>
        <taxon>Spermatophyta</taxon>
        <taxon>Magnoliopsida</taxon>
        <taxon>eudicotyledons</taxon>
        <taxon>Gunneridae</taxon>
        <taxon>Pentapetalae</taxon>
        <taxon>rosids</taxon>
        <taxon>malvids</taxon>
        <taxon>Malvales</taxon>
        <taxon>Malvaceae</taxon>
        <taxon>Malvoideae</taxon>
        <taxon>Hibiscus</taxon>
    </lineage>
</organism>
<evidence type="ECO:0000313" key="7">
    <source>
        <dbReference type="Proteomes" id="UP000436088"/>
    </source>
</evidence>
<dbReference type="Gene3D" id="3.40.50.300">
    <property type="entry name" value="P-loop containing nucleotide triphosphate hydrolases"/>
    <property type="match status" value="1"/>
</dbReference>
<dbReference type="EMBL" id="VEPZ02001183">
    <property type="protein sequence ID" value="KAE8688658.1"/>
    <property type="molecule type" value="Genomic_DNA"/>
</dbReference>
<keyword evidence="2 4" id="KW-0378">Hydrolase</keyword>
<dbReference type="GO" id="GO:0003724">
    <property type="term" value="F:RNA helicase activity"/>
    <property type="evidence" value="ECO:0007669"/>
    <property type="project" value="UniProtKB-EC"/>
</dbReference>
<dbReference type="PANTHER" id="PTHR24031">
    <property type="entry name" value="RNA HELICASE"/>
    <property type="match status" value="1"/>
</dbReference>
<evidence type="ECO:0000313" key="6">
    <source>
        <dbReference type="EMBL" id="KAE8688658.1"/>
    </source>
</evidence>
<proteinExistence type="inferred from homology"/>
<accession>A0A6A2Z9S4</accession>